<dbReference type="Proteomes" id="UP000681870">
    <property type="component" value="Unassembled WGS sequence"/>
</dbReference>
<dbReference type="EMBL" id="JAGXBY010000001">
    <property type="protein sequence ID" value="MBS3678942.1"/>
    <property type="molecule type" value="Genomic_DNA"/>
</dbReference>
<reference evidence="7 8" key="1">
    <citation type="submission" date="2021-05" db="EMBL/GenBank/DDBJ databases">
        <title>Ornithinibacillus massiliensis sp. nov.</title>
        <authorList>
            <person name="Iwaza R."/>
            <person name="Lagier J.-C."/>
            <person name="Raoult D."/>
        </authorList>
    </citation>
    <scope>NUCLEOTIDE SEQUENCE [LARGE SCALE GENOMIC DNA]</scope>
    <source>
        <strain evidence="7 8">Marseille-P3601</strain>
    </source>
</reference>
<evidence type="ECO:0000256" key="5">
    <source>
        <dbReference type="ARBA" id="ARBA00023204"/>
    </source>
</evidence>
<dbReference type="EC" id="3.1.-.-" evidence="6"/>
<name>A0ABS5M9F7_9BACI</name>
<accession>A0ABS5M9F7</accession>
<dbReference type="PIRSF" id="PIRSF018267">
    <property type="entry name" value="VSR_endonuc"/>
    <property type="match status" value="1"/>
</dbReference>
<keyword evidence="2 6" id="KW-0255">Endonuclease</keyword>
<gene>
    <name evidence="7" type="ORF">KGF86_01820</name>
</gene>
<dbReference type="GO" id="GO:0004519">
    <property type="term" value="F:endonuclease activity"/>
    <property type="evidence" value="ECO:0007669"/>
    <property type="project" value="UniProtKB-KW"/>
</dbReference>
<sequence>MTDNLTVEQRRKNMQAIKSKSKLEDRVAKALWNRGIRYRRNDKSLAGKPDISIKKYKIVIFIDSCFWHCCPIHGNLPKSNIEYWEKKLNRNKERDEEISSFYIKNNWYILRIWEHEIKQNFDLTIEKVISTVNRAKINRI</sequence>
<keyword evidence="4 6" id="KW-0378">Hydrolase</keyword>
<evidence type="ECO:0000313" key="7">
    <source>
        <dbReference type="EMBL" id="MBS3678942.1"/>
    </source>
</evidence>
<dbReference type="SUPFAM" id="SSF52980">
    <property type="entry name" value="Restriction endonuclease-like"/>
    <property type="match status" value="1"/>
</dbReference>
<keyword evidence="1 6" id="KW-0540">Nuclease</keyword>
<organism evidence="7 8">
    <name type="scientific">Ornithinibacillus massiliensis</name>
    <dbReference type="NCBI Taxonomy" id="1944633"/>
    <lineage>
        <taxon>Bacteria</taxon>
        <taxon>Bacillati</taxon>
        <taxon>Bacillota</taxon>
        <taxon>Bacilli</taxon>
        <taxon>Bacillales</taxon>
        <taxon>Bacillaceae</taxon>
        <taxon>Ornithinibacillus</taxon>
    </lineage>
</organism>
<evidence type="ECO:0000256" key="2">
    <source>
        <dbReference type="ARBA" id="ARBA00022759"/>
    </source>
</evidence>
<proteinExistence type="inferred from homology"/>
<evidence type="ECO:0000256" key="3">
    <source>
        <dbReference type="ARBA" id="ARBA00022763"/>
    </source>
</evidence>
<evidence type="ECO:0000313" key="8">
    <source>
        <dbReference type="Proteomes" id="UP000681870"/>
    </source>
</evidence>
<dbReference type="Pfam" id="PF03852">
    <property type="entry name" value="Vsr"/>
    <property type="match status" value="1"/>
</dbReference>
<keyword evidence="3 6" id="KW-0227">DNA damage</keyword>
<comment type="similarity">
    <text evidence="6">Belongs to the vsr family.</text>
</comment>
<evidence type="ECO:0000256" key="4">
    <source>
        <dbReference type="ARBA" id="ARBA00022801"/>
    </source>
</evidence>
<keyword evidence="5 6" id="KW-0234">DNA repair</keyword>
<dbReference type="CDD" id="cd00221">
    <property type="entry name" value="Vsr"/>
    <property type="match status" value="1"/>
</dbReference>
<keyword evidence="8" id="KW-1185">Reference proteome</keyword>
<evidence type="ECO:0000256" key="1">
    <source>
        <dbReference type="ARBA" id="ARBA00022722"/>
    </source>
</evidence>
<dbReference type="InterPro" id="IPR004603">
    <property type="entry name" value="DNA_mismatch_endonuc_vsr"/>
</dbReference>
<dbReference type="Gene3D" id="3.40.960.10">
    <property type="entry name" value="VSR Endonuclease"/>
    <property type="match status" value="1"/>
</dbReference>
<comment type="caution">
    <text evidence="7">The sequence shown here is derived from an EMBL/GenBank/DDBJ whole genome shotgun (WGS) entry which is preliminary data.</text>
</comment>
<evidence type="ECO:0000256" key="6">
    <source>
        <dbReference type="PIRNR" id="PIRNR018267"/>
    </source>
</evidence>
<dbReference type="InterPro" id="IPR011335">
    <property type="entry name" value="Restrct_endonuc-II-like"/>
</dbReference>
<comment type="function">
    <text evidence="6">May nick specific sequences that contain T:G mispairs resulting from m5C-deamination.</text>
</comment>
<protein>
    <recommendedName>
        <fullName evidence="6">Very short patch repair endonuclease</fullName>
        <ecNumber evidence="6">3.1.-.-</ecNumber>
    </recommendedName>
</protein>
<dbReference type="RefSeq" id="WP_211740986.1">
    <property type="nucleotide sequence ID" value="NZ_JAGXBY010000001.1"/>
</dbReference>
<dbReference type="NCBIfam" id="TIGR00632">
    <property type="entry name" value="vsr"/>
    <property type="match status" value="1"/>
</dbReference>